<accession>A0A0G4J186</accession>
<evidence type="ECO:0000313" key="4">
    <source>
        <dbReference type="EMBL" id="CEP01325.1"/>
    </source>
</evidence>
<gene>
    <name evidence="4" type="ORF">PBRA_001931</name>
</gene>
<dbReference type="InterPro" id="IPR027806">
    <property type="entry name" value="HARBI1_dom"/>
</dbReference>
<dbReference type="EMBL" id="CDSF01000112">
    <property type="protein sequence ID" value="CEP01325.1"/>
    <property type="molecule type" value="Genomic_DNA"/>
</dbReference>
<evidence type="ECO:0000259" key="3">
    <source>
        <dbReference type="Pfam" id="PF13359"/>
    </source>
</evidence>
<proteinExistence type="predicted"/>
<dbReference type="GO" id="GO:0046872">
    <property type="term" value="F:metal ion binding"/>
    <property type="evidence" value="ECO:0007669"/>
    <property type="project" value="UniProtKB-KW"/>
</dbReference>
<dbReference type="OrthoDB" id="2430314at2759"/>
<evidence type="ECO:0000313" key="5">
    <source>
        <dbReference type="Proteomes" id="UP000039324"/>
    </source>
</evidence>
<evidence type="ECO:0000256" key="2">
    <source>
        <dbReference type="ARBA" id="ARBA00022723"/>
    </source>
</evidence>
<evidence type="ECO:0000256" key="1">
    <source>
        <dbReference type="ARBA" id="ARBA00001968"/>
    </source>
</evidence>
<keyword evidence="2" id="KW-0479">Metal-binding</keyword>
<dbReference type="OMA" id="WARRSEN"/>
<organism evidence="4 5">
    <name type="scientific">Plasmodiophora brassicae</name>
    <name type="common">Clubroot disease agent</name>
    <dbReference type="NCBI Taxonomy" id="37360"/>
    <lineage>
        <taxon>Eukaryota</taxon>
        <taxon>Sar</taxon>
        <taxon>Rhizaria</taxon>
        <taxon>Endomyxa</taxon>
        <taxon>Phytomyxea</taxon>
        <taxon>Plasmodiophorida</taxon>
        <taxon>Plasmodiophoridae</taxon>
        <taxon>Plasmodiophora</taxon>
    </lineage>
</organism>
<feature type="domain" description="DDE Tnp4" evidence="3">
    <location>
        <begin position="118"/>
        <end position="266"/>
    </location>
</feature>
<reference evidence="4 5" key="1">
    <citation type="submission" date="2015-02" db="EMBL/GenBank/DDBJ databases">
        <authorList>
            <person name="Chooi Y.-H."/>
        </authorList>
    </citation>
    <scope>NUCLEOTIDE SEQUENCE [LARGE SCALE GENOMIC DNA]</scope>
    <source>
        <strain evidence="4">E3</strain>
    </source>
</reference>
<protein>
    <recommendedName>
        <fullName evidence="3">DDE Tnp4 domain-containing protein</fullName>
    </recommendedName>
</protein>
<sequence length="275" mass="31815">MTSLVREVCREARPVVRRYHDRLFRALFGVSVSTCASLWRRIVPHVLYGTVKLKHLLWALHFLMIYPTEIAGSAAWGVDPGTWRQHIDAALSLLLNYLPKYPWARRSENAFGTLIGVVDVTRIKIQKPTMNASRYYCMKDQLYALKFEVVVSIKQPSMILWVSGPWKGAVPDITIAREMLLPALRHSEQLVADKAYIGEPARLITPIRGRDLNRTDRIWNARHARVHQVVERTSQRLKSWGCFRQTWRHDYDKCSAAFRVVSRITNCQLARGEHL</sequence>
<keyword evidence="5" id="KW-1185">Reference proteome</keyword>
<dbReference type="Pfam" id="PF13359">
    <property type="entry name" value="DDE_Tnp_4"/>
    <property type="match status" value="1"/>
</dbReference>
<dbReference type="Proteomes" id="UP000039324">
    <property type="component" value="Unassembled WGS sequence"/>
</dbReference>
<comment type="cofactor">
    <cofactor evidence="1">
        <name>a divalent metal cation</name>
        <dbReference type="ChEBI" id="CHEBI:60240"/>
    </cofactor>
</comment>
<name>A0A0G4J186_PLABS</name>
<dbReference type="AlphaFoldDB" id="A0A0G4J186"/>